<dbReference type="SUPFAM" id="SSF55781">
    <property type="entry name" value="GAF domain-like"/>
    <property type="match status" value="1"/>
</dbReference>
<organism evidence="1 2">
    <name type="scientific">Nostoc cf. edaphicum LEGE 07299</name>
    <dbReference type="NCBI Taxonomy" id="2777974"/>
    <lineage>
        <taxon>Bacteria</taxon>
        <taxon>Bacillati</taxon>
        <taxon>Cyanobacteriota</taxon>
        <taxon>Cyanophyceae</taxon>
        <taxon>Nostocales</taxon>
        <taxon>Nostocaceae</taxon>
        <taxon>Nostoc</taxon>
    </lineage>
</organism>
<sequence>MVTQIQTRADELQQSAEQRRILFDLVVKIQESLDLETILKTTVQEVRRSLNTDRLNQSFIGSDNM</sequence>
<protein>
    <submittedName>
        <fullName evidence="1">Uncharacterized protein</fullName>
    </submittedName>
</protein>
<accession>A0ABR9U0N8</accession>
<dbReference type="Gene3D" id="3.30.450.40">
    <property type="match status" value="1"/>
</dbReference>
<keyword evidence="2" id="KW-1185">Reference proteome</keyword>
<evidence type="ECO:0000313" key="1">
    <source>
        <dbReference type="EMBL" id="MBE9105420.1"/>
    </source>
</evidence>
<evidence type="ECO:0000313" key="2">
    <source>
        <dbReference type="Proteomes" id="UP000647836"/>
    </source>
</evidence>
<dbReference type="EMBL" id="JADEXF010000293">
    <property type="protein sequence ID" value="MBE9105420.1"/>
    <property type="molecule type" value="Genomic_DNA"/>
</dbReference>
<proteinExistence type="predicted"/>
<dbReference type="Proteomes" id="UP000647836">
    <property type="component" value="Unassembled WGS sequence"/>
</dbReference>
<comment type="caution">
    <text evidence="1">The sequence shown here is derived from an EMBL/GenBank/DDBJ whole genome shotgun (WGS) entry which is preliminary data.</text>
</comment>
<dbReference type="RefSeq" id="WP_194043575.1">
    <property type="nucleotide sequence ID" value="NZ_JADEXF010000293.1"/>
</dbReference>
<name>A0ABR9U0N8_9NOSO</name>
<dbReference type="InterPro" id="IPR029016">
    <property type="entry name" value="GAF-like_dom_sf"/>
</dbReference>
<reference evidence="1 2" key="1">
    <citation type="submission" date="2020-10" db="EMBL/GenBank/DDBJ databases">
        <authorList>
            <person name="Castelo-Branco R."/>
            <person name="Eusebio N."/>
            <person name="Adriana R."/>
            <person name="Vieira A."/>
            <person name="Brugerolle De Fraissinette N."/>
            <person name="Rezende De Castro R."/>
            <person name="Schneider M.P."/>
            <person name="Vasconcelos V."/>
            <person name="Leao P.N."/>
        </authorList>
    </citation>
    <scope>NUCLEOTIDE SEQUENCE [LARGE SCALE GENOMIC DNA]</scope>
    <source>
        <strain evidence="1 2">LEGE 07299</strain>
    </source>
</reference>
<gene>
    <name evidence="1" type="ORF">IQ229_10850</name>
</gene>